<gene>
    <name evidence="1" type="ORF">HMPREF0202_02705</name>
</gene>
<dbReference type="SUPFAM" id="SSF46785">
    <property type="entry name" value="Winged helix' DNA-binding domain"/>
    <property type="match status" value="1"/>
</dbReference>
<dbReference type="Pfam" id="PF21205">
    <property type="entry name" value="Rep3_C"/>
    <property type="match status" value="1"/>
</dbReference>
<dbReference type="HOGENOM" id="CLU_1247630_0_0_0"/>
<accession>U7V3F4</accession>
<dbReference type="Gene3D" id="1.10.10.10">
    <property type="entry name" value="Winged helix-like DNA-binding domain superfamily/Winged helix DNA-binding domain"/>
    <property type="match status" value="1"/>
</dbReference>
<proteinExistence type="predicted"/>
<evidence type="ECO:0000313" key="2">
    <source>
        <dbReference type="Proteomes" id="UP000017081"/>
    </source>
</evidence>
<dbReference type="AlphaFoldDB" id="U7V3F4"/>
<organism evidence="1 2">
    <name type="scientific">Cetobacterium somerae ATCC BAA-474</name>
    <dbReference type="NCBI Taxonomy" id="1319815"/>
    <lineage>
        <taxon>Bacteria</taxon>
        <taxon>Fusobacteriati</taxon>
        <taxon>Fusobacteriota</taxon>
        <taxon>Fusobacteriia</taxon>
        <taxon>Fusobacteriales</taxon>
        <taxon>Fusobacteriaceae</taxon>
        <taxon>Cetobacterium</taxon>
    </lineage>
</organism>
<sequence>IEDFKDILKIDNRYERFFDFEKNILKPLIKDLEIPYKIEFDKVKVGTNLNNKVIAIDFKFKDPVWEDDDDMKLKSILFMIKGDIDDISEVYTILKNGIKDHGYETTYRTCFKVKQRYKSINMSFDEVLKISFKKLDLKDVEPIVIIKKHFSSPKELRKQFMNELEKVKPGVILDTSFFCEKFLQDFILLKEDKVLSFRNSEMSLFINWKQNEESTIKIFLL</sequence>
<keyword evidence="2" id="KW-1185">Reference proteome</keyword>
<name>U7V3F4_9FUSO</name>
<protein>
    <submittedName>
        <fullName evidence="1">Uncharacterized protein</fullName>
    </submittedName>
</protein>
<dbReference type="Proteomes" id="UP000017081">
    <property type="component" value="Unassembled WGS sequence"/>
</dbReference>
<reference evidence="1 2" key="1">
    <citation type="submission" date="2013-08" db="EMBL/GenBank/DDBJ databases">
        <authorList>
            <person name="Weinstock G."/>
            <person name="Sodergren E."/>
            <person name="Wylie T."/>
            <person name="Fulton L."/>
            <person name="Fulton R."/>
            <person name="Fronick C."/>
            <person name="O'Laughlin M."/>
            <person name="Godfrey J."/>
            <person name="Miner T."/>
            <person name="Herter B."/>
            <person name="Appelbaum E."/>
            <person name="Cordes M."/>
            <person name="Lek S."/>
            <person name="Wollam A."/>
            <person name="Pepin K.H."/>
            <person name="Palsikar V.B."/>
            <person name="Mitreva M."/>
            <person name="Wilson R.K."/>
        </authorList>
    </citation>
    <scope>NUCLEOTIDE SEQUENCE [LARGE SCALE GENOMIC DNA]</scope>
    <source>
        <strain evidence="1 2">ATCC BAA-474</strain>
    </source>
</reference>
<dbReference type="InterPro" id="IPR036390">
    <property type="entry name" value="WH_DNA-bd_sf"/>
</dbReference>
<dbReference type="EMBL" id="AXZF01000152">
    <property type="protein sequence ID" value="ERT66090.1"/>
    <property type="molecule type" value="Genomic_DNA"/>
</dbReference>
<dbReference type="eggNOG" id="COG5527">
    <property type="taxonomic scope" value="Bacteria"/>
</dbReference>
<feature type="non-terminal residue" evidence="1">
    <location>
        <position position="1"/>
    </location>
</feature>
<evidence type="ECO:0000313" key="1">
    <source>
        <dbReference type="EMBL" id="ERT66090.1"/>
    </source>
</evidence>
<comment type="caution">
    <text evidence="1">The sequence shown here is derived from an EMBL/GenBank/DDBJ whole genome shotgun (WGS) entry which is preliminary data.</text>
</comment>
<dbReference type="InterPro" id="IPR036388">
    <property type="entry name" value="WH-like_DNA-bd_sf"/>
</dbReference>